<evidence type="ECO:0000256" key="1">
    <source>
        <dbReference type="ARBA" id="ARBA00008791"/>
    </source>
</evidence>
<evidence type="ECO:0000313" key="4">
    <source>
        <dbReference type="Proteomes" id="UP000652760"/>
    </source>
</evidence>
<dbReference type="Proteomes" id="UP000652760">
    <property type="component" value="Unassembled WGS sequence"/>
</dbReference>
<dbReference type="Gene3D" id="3.40.50.12370">
    <property type="match status" value="1"/>
</dbReference>
<dbReference type="PANTHER" id="PTHR46268:SF15">
    <property type="entry name" value="UNIVERSAL STRESS PROTEIN HP_0031"/>
    <property type="match status" value="1"/>
</dbReference>
<dbReference type="CDD" id="cd00293">
    <property type="entry name" value="USP-like"/>
    <property type="match status" value="1"/>
</dbReference>
<comment type="caution">
    <text evidence="3">The sequence shown here is derived from an EMBL/GenBank/DDBJ whole genome shotgun (WGS) entry which is preliminary data.</text>
</comment>
<evidence type="ECO:0000313" key="3">
    <source>
        <dbReference type="EMBL" id="MBK1841816.1"/>
    </source>
</evidence>
<gene>
    <name evidence="3" type="ORF">JHL17_30915</name>
</gene>
<accession>A0ABS1FEF6</accession>
<reference evidence="4" key="1">
    <citation type="submission" date="2021-01" db="EMBL/GenBank/DDBJ databases">
        <title>Genome public.</title>
        <authorList>
            <person name="Liu C."/>
            <person name="Sun Q."/>
        </authorList>
    </citation>
    <scope>NUCLEOTIDE SEQUENCE [LARGE SCALE GENOMIC DNA]</scope>
    <source>
        <strain evidence="4">YIM B02556</strain>
    </source>
</reference>
<proteinExistence type="inferred from homology"/>
<protein>
    <submittedName>
        <fullName evidence="3">Universal stress protein</fullName>
    </submittedName>
</protein>
<dbReference type="InterPro" id="IPR006015">
    <property type="entry name" value="Universal_stress_UspA"/>
</dbReference>
<organism evidence="3 4">
    <name type="scientific">Azospirillum endophyticum</name>
    <dbReference type="NCBI Taxonomy" id="2800326"/>
    <lineage>
        <taxon>Bacteria</taxon>
        <taxon>Pseudomonadati</taxon>
        <taxon>Pseudomonadota</taxon>
        <taxon>Alphaproteobacteria</taxon>
        <taxon>Rhodospirillales</taxon>
        <taxon>Azospirillaceae</taxon>
        <taxon>Azospirillum</taxon>
    </lineage>
</organism>
<dbReference type="EMBL" id="JAENHM010000073">
    <property type="protein sequence ID" value="MBK1841816.1"/>
    <property type="molecule type" value="Genomic_DNA"/>
</dbReference>
<sequence>MPIKTILLHMANDDAYAGRLAVAAALAKRFSAHIQALYIATPVSMPAGATGRAASYGFMAEATAIAHENAERIGQEVCQALDGLSYDWRVEEGDHVELLAERASYADLVVVAQSAAVRAGERVSLHHIPDRLPLETATPVLVLPPKQPAASPIGRHVLVAWKNSRESARAVRAAMPFIEAADTVTVLSVEPPGQHGNDAAALVEWLHRHGIAARPQTIVASGGEVGDMILSCCGDQGADLLVMGAYGHSRLRELVLGGATRTVLDGLALPALLAH</sequence>
<dbReference type="SUPFAM" id="SSF52402">
    <property type="entry name" value="Adenine nucleotide alpha hydrolases-like"/>
    <property type="match status" value="2"/>
</dbReference>
<dbReference type="PRINTS" id="PR01438">
    <property type="entry name" value="UNVRSLSTRESS"/>
</dbReference>
<feature type="domain" description="UspA" evidence="2">
    <location>
        <begin position="155"/>
        <end position="272"/>
    </location>
</feature>
<evidence type="ECO:0000259" key="2">
    <source>
        <dbReference type="Pfam" id="PF00582"/>
    </source>
</evidence>
<name>A0ABS1FEF6_9PROT</name>
<dbReference type="PANTHER" id="PTHR46268">
    <property type="entry name" value="STRESS RESPONSE PROTEIN NHAX"/>
    <property type="match status" value="1"/>
</dbReference>
<keyword evidence="4" id="KW-1185">Reference proteome</keyword>
<dbReference type="Pfam" id="PF00582">
    <property type="entry name" value="Usp"/>
    <property type="match status" value="1"/>
</dbReference>
<comment type="similarity">
    <text evidence="1">Belongs to the universal stress protein A family.</text>
</comment>
<dbReference type="RefSeq" id="WP_200198424.1">
    <property type="nucleotide sequence ID" value="NZ_JAENHM010000073.1"/>
</dbReference>
<dbReference type="InterPro" id="IPR006016">
    <property type="entry name" value="UspA"/>
</dbReference>